<dbReference type="Proteomes" id="UP000188268">
    <property type="component" value="Unassembled WGS sequence"/>
</dbReference>
<keyword evidence="2" id="KW-1133">Transmembrane helix</keyword>
<feature type="transmembrane region" description="Helical" evidence="2">
    <location>
        <begin position="55"/>
        <end position="72"/>
    </location>
</feature>
<dbReference type="Gramene" id="OMO88341">
    <property type="protein sequence ID" value="OMO88341"/>
    <property type="gene ID" value="CCACVL1_08460"/>
</dbReference>
<keyword evidence="2" id="KW-0472">Membrane</keyword>
<organism evidence="3 4">
    <name type="scientific">Corchorus capsularis</name>
    <name type="common">Jute</name>
    <dbReference type="NCBI Taxonomy" id="210143"/>
    <lineage>
        <taxon>Eukaryota</taxon>
        <taxon>Viridiplantae</taxon>
        <taxon>Streptophyta</taxon>
        <taxon>Embryophyta</taxon>
        <taxon>Tracheophyta</taxon>
        <taxon>Spermatophyta</taxon>
        <taxon>Magnoliopsida</taxon>
        <taxon>eudicotyledons</taxon>
        <taxon>Gunneridae</taxon>
        <taxon>Pentapetalae</taxon>
        <taxon>rosids</taxon>
        <taxon>malvids</taxon>
        <taxon>Malvales</taxon>
        <taxon>Malvaceae</taxon>
        <taxon>Grewioideae</taxon>
        <taxon>Apeibeae</taxon>
        <taxon>Corchorus</taxon>
    </lineage>
</organism>
<accession>A0A1R3J0J4</accession>
<evidence type="ECO:0000256" key="1">
    <source>
        <dbReference type="SAM" id="MobiDB-lite"/>
    </source>
</evidence>
<keyword evidence="2" id="KW-0812">Transmembrane</keyword>
<feature type="region of interest" description="Disordered" evidence="1">
    <location>
        <begin position="77"/>
        <end position="108"/>
    </location>
</feature>
<protein>
    <submittedName>
        <fullName evidence="3">Uncharacterized protein</fullName>
    </submittedName>
</protein>
<keyword evidence="4" id="KW-1185">Reference proteome</keyword>
<evidence type="ECO:0000313" key="3">
    <source>
        <dbReference type="EMBL" id="OMO88341.1"/>
    </source>
</evidence>
<gene>
    <name evidence="3" type="ORF">CCACVL1_08460</name>
</gene>
<reference evidence="3 4" key="1">
    <citation type="submission" date="2013-09" db="EMBL/GenBank/DDBJ databases">
        <title>Corchorus capsularis genome sequencing.</title>
        <authorList>
            <person name="Alam M."/>
            <person name="Haque M.S."/>
            <person name="Islam M.S."/>
            <person name="Emdad E.M."/>
            <person name="Islam M.M."/>
            <person name="Ahmed B."/>
            <person name="Halim A."/>
            <person name="Hossen Q.M.M."/>
            <person name="Hossain M.Z."/>
            <person name="Ahmed R."/>
            <person name="Khan M.M."/>
            <person name="Islam R."/>
            <person name="Rashid M.M."/>
            <person name="Khan S.A."/>
            <person name="Rahman M.S."/>
            <person name="Alam M."/>
        </authorList>
    </citation>
    <scope>NUCLEOTIDE SEQUENCE [LARGE SCALE GENOMIC DNA]</scope>
    <source>
        <strain evidence="4">cv. CVL-1</strain>
        <tissue evidence="3">Whole seedling</tissue>
    </source>
</reference>
<evidence type="ECO:0000256" key="2">
    <source>
        <dbReference type="SAM" id="Phobius"/>
    </source>
</evidence>
<comment type="caution">
    <text evidence="3">The sequence shown here is derived from an EMBL/GenBank/DDBJ whole genome shotgun (WGS) entry which is preliminary data.</text>
</comment>
<dbReference type="AlphaFoldDB" id="A0A1R3J0J4"/>
<dbReference type="EMBL" id="AWWV01009012">
    <property type="protein sequence ID" value="OMO88341.1"/>
    <property type="molecule type" value="Genomic_DNA"/>
</dbReference>
<sequence>MEDYKLAAVKRSIAWFGEDHRQVQEFNEIVAKIRNLPCSSMCDAYRGLEHPDHKFLAWIMAINGLFLFDYLFQTNKDHEDDDPNPNMTPDQPKPKPKAEAEAVTTKHS</sequence>
<evidence type="ECO:0000313" key="4">
    <source>
        <dbReference type="Proteomes" id="UP000188268"/>
    </source>
</evidence>
<proteinExistence type="predicted"/>
<name>A0A1R3J0J4_COCAP</name>